<feature type="compositionally biased region" description="Low complexity" evidence="1">
    <location>
        <begin position="176"/>
        <end position="185"/>
    </location>
</feature>
<evidence type="ECO:0000256" key="1">
    <source>
        <dbReference type="SAM" id="MobiDB-lite"/>
    </source>
</evidence>
<evidence type="ECO:0000256" key="2">
    <source>
        <dbReference type="SAM" id="SignalP"/>
    </source>
</evidence>
<proteinExistence type="predicted"/>
<dbReference type="Proteomes" id="UP000515121">
    <property type="component" value="Unplaced"/>
</dbReference>
<dbReference type="KEGG" id="dzi:111307138"/>
<keyword evidence="2" id="KW-0732">Signal</keyword>
<dbReference type="RefSeq" id="XP_022760896.1">
    <property type="nucleotide sequence ID" value="XM_022905161.1"/>
</dbReference>
<evidence type="ECO:0000313" key="3">
    <source>
        <dbReference type="Proteomes" id="UP000515121"/>
    </source>
</evidence>
<protein>
    <submittedName>
        <fullName evidence="4">Early nodulin-75-like</fullName>
    </submittedName>
</protein>
<dbReference type="GeneID" id="111307138"/>
<dbReference type="OrthoDB" id="10608055at2759"/>
<accession>A0A6P6A813</accession>
<sequence length="185" mass="20250">MSKAYLLLLFLGVMVLLTTPFPSLAFNGPPKEDDPFPERKPPITPKNEEPPKQPGDCQACPCAHAGSDNKPVAQPHLLGHGVEDSDDPPSKPFGKGKPPKGKGKKPPLVHHSGHLLSEEVYFQPPRKLNQAMLPNRPPVPPYQPPNEPPHRPPHEPPHQPPNEPPHEPPHEPPSSPLMSLHMSPP</sequence>
<dbReference type="AlphaFoldDB" id="A0A6P6A813"/>
<feature type="chain" id="PRO_5028245058" evidence="2">
    <location>
        <begin position="26"/>
        <end position="185"/>
    </location>
</feature>
<feature type="compositionally biased region" description="Basic and acidic residues" evidence="1">
    <location>
        <begin position="30"/>
        <end position="51"/>
    </location>
</feature>
<evidence type="ECO:0000313" key="4">
    <source>
        <dbReference type="RefSeq" id="XP_022760896.1"/>
    </source>
</evidence>
<organism evidence="3 4">
    <name type="scientific">Durio zibethinus</name>
    <name type="common">Durian</name>
    <dbReference type="NCBI Taxonomy" id="66656"/>
    <lineage>
        <taxon>Eukaryota</taxon>
        <taxon>Viridiplantae</taxon>
        <taxon>Streptophyta</taxon>
        <taxon>Embryophyta</taxon>
        <taxon>Tracheophyta</taxon>
        <taxon>Spermatophyta</taxon>
        <taxon>Magnoliopsida</taxon>
        <taxon>eudicotyledons</taxon>
        <taxon>Gunneridae</taxon>
        <taxon>Pentapetalae</taxon>
        <taxon>rosids</taxon>
        <taxon>malvids</taxon>
        <taxon>Malvales</taxon>
        <taxon>Malvaceae</taxon>
        <taxon>Helicteroideae</taxon>
        <taxon>Durio</taxon>
    </lineage>
</organism>
<feature type="compositionally biased region" description="Basic and acidic residues" evidence="1">
    <location>
        <begin position="148"/>
        <end position="157"/>
    </location>
</feature>
<feature type="signal peptide" evidence="2">
    <location>
        <begin position="1"/>
        <end position="25"/>
    </location>
</feature>
<feature type="compositionally biased region" description="Basic residues" evidence="1">
    <location>
        <begin position="97"/>
        <end position="113"/>
    </location>
</feature>
<keyword evidence="3" id="KW-1185">Reference proteome</keyword>
<feature type="region of interest" description="Disordered" evidence="1">
    <location>
        <begin position="23"/>
        <end position="185"/>
    </location>
</feature>
<name>A0A6P6A813_DURZI</name>
<feature type="compositionally biased region" description="Pro residues" evidence="1">
    <location>
        <begin position="135"/>
        <end position="147"/>
    </location>
</feature>
<gene>
    <name evidence="4" type="primary">LOC111307138</name>
</gene>
<reference evidence="4" key="1">
    <citation type="submission" date="2025-08" db="UniProtKB">
        <authorList>
            <consortium name="RefSeq"/>
        </authorList>
    </citation>
    <scope>IDENTIFICATION</scope>
    <source>
        <tissue evidence="4">Fruit stalk</tissue>
    </source>
</reference>